<dbReference type="Pfam" id="PF00004">
    <property type="entry name" value="AAA"/>
    <property type="match status" value="1"/>
</dbReference>
<feature type="compositionally biased region" description="Polar residues" evidence="1">
    <location>
        <begin position="10"/>
        <end position="21"/>
    </location>
</feature>
<dbReference type="InterPro" id="IPR036291">
    <property type="entry name" value="NAD(P)-bd_dom_sf"/>
</dbReference>
<dbReference type="SUPFAM" id="SSF52540">
    <property type="entry name" value="P-loop containing nucleoside triphosphate hydrolases"/>
    <property type="match status" value="1"/>
</dbReference>
<dbReference type="Pfam" id="PF00106">
    <property type="entry name" value="adh_short"/>
    <property type="match status" value="1"/>
</dbReference>
<dbReference type="PANTHER" id="PTHR46411:SF2">
    <property type="entry name" value="AAA+ ATPASE DOMAIN-CONTAINING PROTEIN"/>
    <property type="match status" value="1"/>
</dbReference>
<feature type="region of interest" description="Disordered" evidence="1">
    <location>
        <begin position="1"/>
        <end position="80"/>
    </location>
</feature>
<dbReference type="AlphaFoldDB" id="A0A1V6TP28"/>
<evidence type="ECO:0000313" key="3">
    <source>
        <dbReference type="EMBL" id="OQE28142.1"/>
    </source>
</evidence>
<evidence type="ECO:0000259" key="2">
    <source>
        <dbReference type="SMART" id="SM00382"/>
    </source>
</evidence>
<evidence type="ECO:0000256" key="1">
    <source>
        <dbReference type="SAM" id="MobiDB-lite"/>
    </source>
</evidence>
<dbReference type="Gene3D" id="3.40.50.720">
    <property type="entry name" value="NAD(P)-binding Rossmann-like Domain"/>
    <property type="match status" value="1"/>
</dbReference>
<reference evidence="4" key="1">
    <citation type="journal article" date="2017" name="Nat. Microbiol.">
        <title>Global analysis of biosynthetic gene clusters reveals vast potential of secondary metabolite production in Penicillium species.</title>
        <authorList>
            <person name="Nielsen J.C."/>
            <person name="Grijseels S."/>
            <person name="Prigent S."/>
            <person name="Ji B."/>
            <person name="Dainat J."/>
            <person name="Nielsen K.F."/>
            <person name="Frisvad J.C."/>
            <person name="Workman M."/>
            <person name="Nielsen J."/>
        </authorList>
    </citation>
    <scope>NUCLEOTIDE SEQUENCE [LARGE SCALE GENOMIC DNA]</scope>
    <source>
        <strain evidence="4">IBT 14082</strain>
    </source>
</reference>
<accession>A0A1V6TP28</accession>
<dbReference type="GO" id="GO:0005524">
    <property type="term" value="F:ATP binding"/>
    <property type="evidence" value="ECO:0007669"/>
    <property type="project" value="InterPro"/>
</dbReference>
<dbReference type="OrthoDB" id="10042665at2759"/>
<feature type="domain" description="AAA+ ATPase" evidence="2">
    <location>
        <begin position="669"/>
        <end position="796"/>
    </location>
</feature>
<feature type="compositionally biased region" description="Basic and acidic residues" evidence="1">
    <location>
        <begin position="976"/>
        <end position="991"/>
    </location>
</feature>
<dbReference type="Pfam" id="PF23232">
    <property type="entry name" value="AAA_lid_13"/>
    <property type="match status" value="1"/>
</dbReference>
<protein>
    <recommendedName>
        <fullName evidence="2">AAA+ ATPase domain-containing protein</fullName>
    </recommendedName>
</protein>
<dbReference type="InterPro" id="IPR056599">
    <property type="entry name" value="AAA_lid_fung"/>
</dbReference>
<dbReference type="InterPro" id="IPR003593">
    <property type="entry name" value="AAA+_ATPase"/>
</dbReference>
<dbReference type="STRING" id="254877.A0A1V6TP28"/>
<dbReference type="InterPro" id="IPR002347">
    <property type="entry name" value="SDR_fam"/>
</dbReference>
<keyword evidence="4" id="KW-1185">Reference proteome</keyword>
<feature type="compositionally biased region" description="Basic and acidic residues" evidence="1">
    <location>
        <begin position="69"/>
        <end position="80"/>
    </location>
</feature>
<comment type="caution">
    <text evidence="3">The sequence shown here is derived from an EMBL/GenBank/DDBJ whole genome shotgun (WGS) entry which is preliminary data.</text>
</comment>
<feature type="region of interest" description="Disordered" evidence="1">
    <location>
        <begin position="938"/>
        <end position="1009"/>
    </location>
</feature>
<gene>
    <name evidence="3" type="ORF">PENFLA_c005G09102</name>
</gene>
<dbReference type="InterPro" id="IPR054289">
    <property type="entry name" value="DUF7025"/>
</dbReference>
<dbReference type="InterPro" id="IPR027417">
    <property type="entry name" value="P-loop_NTPase"/>
</dbReference>
<evidence type="ECO:0000313" key="4">
    <source>
        <dbReference type="Proteomes" id="UP000191342"/>
    </source>
</evidence>
<dbReference type="Pfam" id="PF22942">
    <property type="entry name" value="DUF7025"/>
    <property type="match status" value="1"/>
</dbReference>
<dbReference type="GO" id="GO:0016887">
    <property type="term" value="F:ATP hydrolysis activity"/>
    <property type="evidence" value="ECO:0007669"/>
    <property type="project" value="InterPro"/>
</dbReference>
<dbReference type="EMBL" id="MLQL01000005">
    <property type="protein sequence ID" value="OQE28142.1"/>
    <property type="molecule type" value="Genomic_DNA"/>
</dbReference>
<dbReference type="SUPFAM" id="SSF51735">
    <property type="entry name" value="NAD(P)-binding Rossmann-fold domains"/>
    <property type="match status" value="1"/>
</dbReference>
<dbReference type="Proteomes" id="UP000191342">
    <property type="component" value="Unassembled WGS sequence"/>
</dbReference>
<proteinExistence type="predicted"/>
<dbReference type="InterPro" id="IPR003959">
    <property type="entry name" value="ATPase_AAA_core"/>
</dbReference>
<dbReference type="Gene3D" id="3.40.50.300">
    <property type="entry name" value="P-loop containing nucleotide triphosphate hydrolases"/>
    <property type="match status" value="1"/>
</dbReference>
<name>A0A1V6TP28_9EURO</name>
<dbReference type="PANTHER" id="PTHR46411">
    <property type="entry name" value="FAMILY ATPASE, PUTATIVE-RELATED"/>
    <property type="match status" value="1"/>
</dbReference>
<sequence>MAAAIVDSVNPHSFNLSSEPSVFTPAADSNTDSSQTETSTPSSSLSSDAAKNGQPSKTEDGPQNAQLNKRNEAEPRLEDAKDDPWFLDHWNRTTTLFEQRSLQERIQDVPARLFHEAMLHRLFHDRLEALEVAILGPQKLDPANYNKSKVPDSEATTKWLSWQEYLVVYDVPDSKGEWKHVPEIDNSPQSIIETLIEEPLSFRGARSLTKKQSPGVVAGNKVNIDGKEASLPMFQIRLRSPILLKVLNEVTDQLPQRGPHEHKVTFMRPFKLLTLFWKELLEHQKKLEQIHGDSTAESQVPSTAIGPLKETESPKALEHLRLLNEFMANHLGRVFKLREDFEKGTARKVAFCDLWHLFRPGTTVRTPATKQIQLYRVIRVTGGRPLYSIVGDPPANHAGVKLKDQGYSPGSFIVECFYIDFDGAQYGPVNRTFQIRKYEGERDLTALPVYPLQCDPDHESIREAMVTRGENFAVLSNPQKTAHKQYRGLTLDKHPEQVESQVIIDFQLAFLEMSDNKPQIGLDSLVDHDTRETNLSYFHCVRCGSEGCCGNDWIAPDSGIDEKEEQEFKSLNGSLIDSTGYAEDLTQDQKALLPFKVYGFVLRSRKWATFDIESISDVQYTDGWQNLVINDSIKETVLAMVENHESIPNKSEGRGSSLPSVDLIQGKGKGLIILLHGEPGVGKTSTAECVADHTKRPLFPVTCGDIGDNAEFVEKNLERNFQLAHKWGCVLLLDEADVFLKRRNDTDLPRNAIVSVFLRTLEYYSGILFLTTNRVGQIDRAFKSRIHVSLYYPKLDKKTSIQIWKNNIGRIRKEFETQNPDFDIREKEIIRFAKEHFKDIKDKNLLNWNGRQIRNAFQTAVALAAFDARKNKRPSYIILGKEQFTRVAAAAEEFDRYLLSLSQGKNDSQLAEEHRWRADNFQSQPMVVPMVPNTDPGRAVYAFGQSSRSSKGRGPERGVFKKAQPSDTDSDSSTLSDKEESSEPDRRHAESNESSEPESDLVSSEEDKKKKRIGRTLVETFLLRPKHTIVASVRDTAADYVKELEALPKADGSRLQLIKIESSNSADPAAAIKVLTDVDHIDVVVANAGGAGEKGFIPLDVVSSEAVTNVFTVNALGPLALYQAVKPLLEKSQAPKWVSISSAVASIGRLELHKAHIVPAYGIAKAGLN</sequence>
<feature type="compositionally biased region" description="Polar residues" evidence="1">
    <location>
        <begin position="53"/>
        <end position="68"/>
    </location>
</feature>
<dbReference type="CDD" id="cd19481">
    <property type="entry name" value="RecA-like_protease"/>
    <property type="match status" value="1"/>
</dbReference>
<organism evidence="3 4">
    <name type="scientific">Penicillium flavigenum</name>
    <dbReference type="NCBI Taxonomy" id="254877"/>
    <lineage>
        <taxon>Eukaryota</taxon>
        <taxon>Fungi</taxon>
        <taxon>Dikarya</taxon>
        <taxon>Ascomycota</taxon>
        <taxon>Pezizomycotina</taxon>
        <taxon>Eurotiomycetes</taxon>
        <taxon>Eurotiomycetidae</taxon>
        <taxon>Eurotiales</taxon>
        <taxon>Aspergillaceae</taxon>
        <taxon>Penicillium</taxon>
    </lineage>
</organism>
<feature type="compositionally biased region" description="Low complexity" evidence="1">
    <location>
        <begin position="31"/>
        <end position="47"/>
    </location>
</feature>
<dbReference type="SMART" id="SM00382">
    <property type="entry name" value="AAA"/>
    <property type="match status" value="1"/>
</dbReference>